<protein>
    <submittedName>
        <fullName evidence="2">Uncharacterized protein</fullName>
    </submittedName>
</protein>
<keyword evidence="1" id="KW-0812">Transmembrane</keyword>
<accession>A0ABV0CW35</accession>
<comment type="caution">
    <text evidence="2">The sequence shown here is derived from an EMBL/GenBank/DDBJ whole genome shotgun (WGS) entry which is preliminary data.</text>
</comment>
<feature type="transmembrane region" description="Helical" evidence="1">
    <location>
        <begin position="7"/>
        <end position="29"/>
    </location>
</feature>
<keyword evidence="1" id="KW-1133">Transmembrane helix</keyword>
<evidence type="ECO:0000256" key="1">
    <source>
        <dbReference type="SAM" id="Phobius"/>
    </source>
</evidence>
<dbReference type="RefSeq" id="WP_346784525.1">
    <property type="nucleotide sequence ID" value="NZ_JBDLBR010000002.1"/>
</dbReference>
<keyword evidence="3" id="KW-1185">Reference proteome</keyword>
<name>A0ABV0CW35_9SPHN</name>
<sequence>MSREFNPYDVLIGFGFGIAICMLVLRLSGVIDSEVSVWGQVILVPTVGLAIARQVRQAALAKAGEKVAQGEVR</sequence>
<gene>
    <name evidence="2" type="ORF">ABDJ38_07805</name>
</gene>
<dbReference type="EMBL" id="JBDLBR010000002">
    <property type="protein sequence ID" value="MEN7537075.1"/>
    <property type="molecule type" value="Genomic_DNA"/>
</dbReference>
<proteinExistence type="predicted"/>
<evidence type="ECO:0000313" key="3">
    <source>
        <dbReference type="Proteomes" id="UP001484535"/>
    </source>
</evidence>
<evidence type="ECO:0000313" key="2">
    <source>
        <dbReference type="EMBL" id="MEN7537075.1"/>
    </source>
</evidence>
<keyword evidence="1" id="KW-0472">Membrane</keyword>
<reference evidence="2 3" key="1">
    <citation type="submission" date="2024-05" db="EMBL/GenBank/DDBJ databases">
        <authorList>
            <person name="Park S."/>
        </authorList>
    </citation>
    <scope>NUCLEOTIDE SEQUENCE [LARGE SCALE GENOMIC DNA]</scope>
    <source>
        <strain evidence="2 3">DGU5</strain>
    </source>
</reference>
<organism evidence="2 3">
    <name type="scientific">Aurantiacibacter flavus</name>
    <dbReference type="NCBI Taxonomy" id="3145232"/>
    <lineage>
        <taxon>Bacteria</taxon>
        <taxon>Pseudomonadati</taxon>
        <taxon>Pseudomonadota</taxon>
        <taxon>Alphaproteobacteria</taxon>
        <taxon>Sphingomonadales</taxon>
        <taxon>Erythrobacteraceae</taxon>
        <taxon>Aurantiacibacter</taxon>
    </lineage>
</organism>
<dbReference type="Proteomes" id="UP001484535">
    <property type="component" value="Unassembled WGS sequence"/>
</dbReference>